<comment type="caution">
    <text evidence="1">The sequence shown here is derived from an EMBL/GenBank/DDBJ whole genome shotgun (WGS) entry which is preliminary data.</text>
</comment>
<dbReference type="EMBL" id="LGTZ01000159">
    <property type="protein sequence ID" value="OJD26921.1"/>
    <property type="molecule type" value="Genomic_DNA"/>
</dbReference>
<gene>
    <name evidence="1" type="ORF">ACJ73_01683</name>
</gene>
<dbReference type="SUPFAM" id="SSF56672">
    <property type="entry name" value="DNA/RNA polymerases"/>
    <property type="match status" value="1"/>
</dbReference>
<dbReference type="Gene3D" id="3.30.70.270">
    <property type="match status" value="1"/>
</dbReference>
<dbReference type="STRING" id="1658174.A0A1J9QEI4"/>
<dbReference type="InterPro" id="IPR043128">
    <property type="entry name" value="Rev_trsase/Diguanyl_cyclase"/>
</dbReference>
<dbReference type="VEuPathDB" id="FungiDB:ACJ73_01683"/>
<accession>A0A1J9QEI4</accession>
<keyword evidence="2" id="KW-1185">Reference proteome</keyword>
<evidence type="ECO:0000313" key="2">
    <source>
        <dbReference type="Proteomes" id="UP000242791"/>
    </source>
</evidence>
<organism evidence="1 2">
    <name type="scientific">Blastomyces percursus</name>
    <dbReference type="NCBI Taxonomy" id="1658174"/>
    <lineage>
        <taxon>Eukaryota</taxon>
        <taxon>Fungi</taxon>
        <taxon>Dikarya</taxon>
        <taxon>Ascomycota</taxon>
        <taxon>Pezizomycotina</taxon>
        <taxon>Eurotiomycetes</taxon>
        <taxon>Eurotiomycetidae</taxon>
        <taxon>Onygenales</taxon>
        <taxon>Ajellomycetaceae</taxon>
        <taxon>Blastomyces</taxon>
    </lineage>
</organism>
<evidence type="ECO:0000313" key="1">
    <source>
        <dbReference type="EMBL" id="OJD26921.1"/>
    </source>
</evidence>
<dbReference type="OrthoDB" id="4488294at2759"/>
<protein>
    <submittedName>
        <fullName evidence="1">Uncharacterized protein</fullName>
    </submittedName>
</protein>
<dbReference type="InterPro" id="IPR043502">
    <property type="entry name" value="DNA/RNA_pol_sf"/>
</dbReference>
<dbReference type="Proteomes" id="UP000242791">
    <property type="component" value="Unassembled WGS sequence"/>
</dbReference>
<proteinExistence type="predicted"/>
<name>A0A1J9QEI4_9EURO</name>
<reference evidence="1 2" key="1">
    <citation type="submission" date="2015-08" db="EMBL/GenBank/DDBJ databases">
        <title>Emmonsia species relationships and genome sequence.</title>
        <authorList>
            <person name="Cuomo C.A."/>
            <person name="Schwartz I.S."/>
            <person name="Kenyon C."/>
            <person name="De Hoog G.S."/>
            <person name="Govender N.P."/>
            <person name="Botha A."/>
            <person name="Moreno L."/>
            <person name="De Vries M."/>
            <person name="Munoz J.F."/>
            <person name="Stielow J.B."/>
        </authorList>
    </citation>
    <scope>NUCLEOTIDE SEQUENCE [LARGE SCALE GENOMIC DNA]</scope>
    <source>
        <strain evidence="1 2">EI222</strain>
    </source>
</reference>
<sequence>MQNSTSSFTFELKLTLRESSDMKCNSKLACSSAANAFHATEVSVTVSDEIKHRLREDLPEDPSLKKIYRKTLASELIRLLPTQHDILQSLRGSTVFSSMDIKQGCFQQPIEERDRFKTAFVTPHKGLERFMAATIGLATSPGFFFGRRSGYCFPSLPMARWLGSTWNSLSTNGMSSLIASESFDYADGISQPSNAVVEP</sequence>
<dbReference type="AlphaFoldDB" id="A0A1J9QEI4"/>
<dbReference type="Gene3D" id="3.10.10.10">
    <property type="entry name" value="HIV Type 1 Reverse Transcriptase, subunit A, domain 1"/>
    <property type="match status" value="1"/>
</dbReference>